<dbReference type="PANTHER" id="PTHR46577:SF1">
    <property type="entry name" value="HTH-TYPE TRANSCRIPTIONAL REGULATORY PROTEIN GABR"/>
    <property type="match status" value="1"/>
</dbReference>
<sequence>MFINLDKKSELSLYEQLYEDIKTKILQGVLESGSKLPSKRQLKADLNISMTTVENTYNLLIDENLIYAKEKSGYYVSTIDILKVKEKALQEIKVHDSVKSVLPLGQVDTSIVQNDVLKKISNQVFSDTSLLNSGNSSGEESLKDAIRDYLYVNRGVQCRIEQIFIGPSTEYLLEQVIYLLDYPKMTLEDPGYPIVKKVLDRLKIEYDLAEVKTDGVNVDMVKEFNNAVTHITPSHQFPSGVVMSLKNRIKLLNLVSEQNGYLIEDDYDSEFRYRGRPLSSLQGLDQNDRTIYMNTFSKSVFPSLRLAVMVLPPQLAEKYYQVGLSCNVSRQMQHIIAQFMDKGYLVRHINRVRKHYGERMHSIVSSLERKYSSIEISGHHTGMHFVLRVPDVDVRELAKKHRIITMSDYSQKINIVDTVLVGIGSRSEEEIIEIISKFLDEVDYKKD</sequence>
<dbReference type="InterPro" id="IPR036388">
    <property type="entry name" value="WH-like_DNA-bd_sf"/>
</dbReference>
<comment type="similarity">
    <text evidence="2">In the C-terminal section; belongs to the class-I pyridoxal-phosphate-dependent aminotransferase family.</text>
</comment>
<dbReference type="GO" id="GO:0003677">
    <property type="term" value="F:DNA binding"/>
    <property type="evidence" value="ECO:0007669"/>
    <property type="project" value="UniProtKB-KW"/>
</dbReference>
<dbReference type="InterPro" id="IPR051446">
    <property type="entry name" value="HTH_trans_reg/aminotransferase"/>
</dbReference>
<evidence type="ECO:0000259" key="8">
    <source>
        <dbReference type="PROSITE" id="PS50949"/>
    </source>
</evidence>
<dbReference type="AlphaFoldDB" id="A0A6V7RAV1"/>
<dbReference type="PROSITE" id="PS50949">
    <property type="entry name" value="HTH_GNTR"/>
    <property type="match status" value="1"/>
</dbReference>
<dbReference type="InterPro" id="IPR004839">
    <property type="entry name" value="Aminotransferase_I/II_large"/>
</dbReference>
<reference evidence="9 10" key="1">
    <citation type="submission" date="2020-07" db="EMBL/GenBank/DDBJ databases">
        <authorList>
            <person name="Criscuolo A."/>
        </authorList>
    </citation>
    <scope>NUCLEOTIDE SEQUENCE [LARGE SCALE GENOMIC DNA]</scope>
    <source>
        <strain evidence="9">CIP111649</strain>
    </source>
</reference>
<evidence type="ECO:0000256" key="4">
    <source>
        <dbReference type="ARBA" id="ARBA00022898"/>
    </source>
</evidence>
<protein>
    <submittedName>
        <fullName evidence="9">HTH-type transcriptional regulatory protein GabR</fullName>
    </submittedName>
</protein>
<feature type="domain" description="HTH gntR-type" evidence="8">
    <location>
        <begin position="11"/>
        <end position="79"/>
    </location>
</feature>
<keyword evidence="5" id="KW-0805">Transcription regulation</keyword>
<gene>
    <name evidence="9" type="primary">gabR</name>
    <name evidence="9" type="ORF">JEODO184_00581</name>
</gene>
<dbReference type="CDD" id="cd07377">
    <property type="entry name" value="WHTH_GntR"/>
    <property type="match status" value="1"/>
</dbReference>
<evidence type="ECO:0000256" key="6">
    <source>
        <dbReference type="ARBA" id="ARBA00023125"/>
    </source>
</evidence>
<dbReference type="InterPro" id="IPR036390">
    <property type="entry name" value="WH_DNA-bd_sf"/>
</dbReference>
<evidence type="ECO:0000256" key="1">
    <source>
        <dbReference type="ARBA" id="ARBA00001933"/>
    </source>
</evidence>
<evidence type="ECO:0000256" key="5">
    <source>
        <dbReference type="ARBA" id="ARBA00023015"/>
    </source>
</evidence>
<evidence type="ECO:0000256" key="2">
    <source>
        <dbReference type="ARBA" id="ARBA00005384"/>
    </source>
</evidence>
<organism evidence="9 10">
    <name type="scientific">Jeotgalicoccus meleagridis</name>
    <dbReference type="NCBI Taxonomy" id="2759181"/>
    <lineage>
        <taxon>Bacteria</taxon>
        <taxon>Bacillati</taxon>
        <taxon>Bacillota</taxon>
        <taxon>Bacilli</taxon>
        <taxon>Bacillales</taxon>
        <taxon>Staphylococcaceae</taxon>
        <taxon>Jeotgalicoccus</taxon>
    </lineage>
</organism>
<keyword evidence="3" id="KW-0032">Aminotransferase</keyword>
<dbReference type="Proteomes" id="UP000589351">
    <property type="component" value="Unassembled WGS sequence"/>
</dbReference>
<dbReference type="EMBL" id="CAJEWD010000004">
    <property type="protein sequence ID" value="CAD2073892.1"/>
    <property type="molecule type" value="Genomic_DNA"/>
</dbReference>
<dbReference type="CDD" id="cd00609">
    <property type="entry name" value="AAT_like"/>
    <property type="match status" value="1"/>
</dbReference>
<dbReference type="GO" id="GO:0008483">
    <property type="term" value="F:transaminase activity"/>
    <property type="evidence" value="ECO:0007669"/>
    <property type="project" value="UniProtKB-KW"/>
</dbReference>
<dbReference type="GO" id="GO:0003700">
    <property type="term" value="F:DNA-binding transcription factor activity"/>
    <property type="evidence" value="ECO:0007669"/>
    <property type="project" value="InterPro"/>
</dbReference>
<dbReference type="InterPro" id="IPR015421">
    <property type="entry name" value="PyrdxlP-dep_Trfase_major"/>
</dbReference>
<evidence type="ECO:0000256" key="7">
    <source>
        <dbReference type="ARBA" id="ARBA00023163"/>
    </source>
</evidence>
<comment type="caution">
    <text evidence="9">The sequence shown here is derived from an EMBL/GenBank/DDBJ whole genome shotgun (WGS) entry which is preliminary data.</text>
</comment>
<accession>A0A6V7RAV1</accession>
<dbReference type="Gene3D" id="1.10.10.10">
    <property type="entry name" value="Winged helix-like DNA-binding domain superfamily/Winged helix DNA-binding domain"/>
    <property type="match status" value="1"/>
</dbReference>
<dbReference type="PANTHER" id="PTHR46577">
    <property type="entry name" value="HTH-TYPE TRANSCRIPTIONAL REGULATORY PROTEIN GABR"/>
    <property type="match status" value="1"/>
</dbReference>
<dbReference type="RefSeq" id="WP_185125127.1">
    <property type="nucleotide sequence ID" value="NZ_CAJEWD010000004.1"/>
</dbReference>
<dbReference type="InterPro" id="IPR015424">
    <property type="entry name" value="PyrdxlP-dep_Trfase"/>
</dbReference>
<dbReference type="InterPro" id="IPR000524">
    <property type="entry name" value="Tscrpt_reg_HTH_GntR"/>
</dbReference>
<dbReference type="Gene3D" id="3.40.640.10">
    <property type="entry name" value="Type I PLP-dependent aspartate aminotransferase-like (Major domain)"/>
    <property type="match status" value="1"/>
</dbReference>
<dbReference type="GO" id="GO:0030170">
    <property type="term" value="F:pyridoxal phosphate binding"/>
    <property type="evidence" value="ECO:0007669"/>
    <property type="project" value="InterPro"/>
</dbReference>
<evidence type="ECO:0000313" key="10">
    <source>
        <dbReference type="Proteomes" id="UP000589351"/>
    </source>
</evidence>
<evidence type="ECO:0000256" key="3">
    <source>
        <dbReference type="ARBA" id="ARBA00022576"/>
    </source>
</evidence>
<dbReference type="Pfam" id="PF00392">
    <property type="entry name" value="GntR"/>
    <property type="match status" value="1"/>
</dbReference>
<dbReference type="SUPFAM" id="SSF46785">
    <property type="entry name" value="Winged helix' DNA-binding domain"/>
    <property type="match status" value="1"/>
</dbReference>
<name>A0A6V7RAV1_9STAP</name>
<comment type="cofactor">
    <cofactor evidence="1">
        <name>pyridoxal 5'-phosphate</name>
        <dbReference type="ChEBI" id="CHEBI:597326"/>
    </cofactor>
</comment>
<keyword evidence="10" id="KW-1185">Reference proteome</keyword>
<keyword evidence="6" id="KW-0238">DNA-binding</keyword>
<proteinExistence type="inferred from homology"/>
<dbReference type="Pfam" id="PF00155">
    <property type="entry name" value="Aminotran_1_2"/>
    <property type="match status" value="1"/>
</dbReference>
<keyword evidence="3" id="KW-0808">Transferase</keyword>
<keyword evidence="4" id="KW-0663">Pyridoxal phosphate</keyword>
<keyword evidence="7" id="KW-0804">Transcription</keyword>
<evidence type="ECO:0000313" key="9">
    <source>
        <dbReference type="EMBL" id="CAD2073892.1"/>
    </source>
</evidence>
<dbReference type="SUPFAM" id="SSF53383">
    <property type="entry name" value="PLP-dependent transferases"/>
    <property type="match status" value="1"/>
</dbReference>
<dbReference type="SMART" id="SM00345">
    <property type="entry name" value="HTH_GNTR"/>
    <property type="match status" value="1"/>
</dbReference>